<dbReference type="OrthoDB" id="377733at2759"/>
<feature type="transmembrane region" description="Helical" evidence="17">
    <location>
        <begin position="223"/>
        <end position="245"/>
    </location>
</feature>
<feature type="transmembrane region" description="Helical" evidence="17">
    <location>
        <begin position="1028"/>
        <end position="1049"/>
    </location>
</feature>
<name>A0A1I8NPP0_STOCA</name>
<dbReference type="PROSITE" id="PS00154">
    <property type="entry name" value="ATPASE_E1_E2"/>
    <property type="match status" value="1"/>
</dbReference>
<feature type="binding site" evidence="16">
    <location>
        <position position="778"/>
    </location>
    <ligand>
        <name>Mg(2+)</name>
        <dbReference type="ChEBI" id="CHEBI:18420"/>
    </ligand>
</feature>
<comment type="similarity">
    <text evidence="3 17">Belongs to the cation transport ATPase (P-type) (TC 3.A.3) family. Type IV subfamily.</text>
</comment>
<feature type="binding site" evidence="16">
    <location>
        <position position="343"/>
    </location>
    <ligand>
        <name>Mg(2+)</name>
        <dbReference type="ChEBI" id="CHEBI:18420"/>
    </ligand>
</feature>
<dbReference type="SUPFAM" id="SSF81660">
    <property type="entry name" value="Metal cation-transporting ATPase, ATP-binding domain N"/>
    <property type="match status" value="1"/>
</dbReference>
<evidence type="ECO:0000256" key="4">
    <source>
        <dbReference type="ARBA" id="ARBA00022553"/>
    </source>
</evidence>
<dbReference type="FunFam" id="3.40.1110.10:FF:000087">
    <property type="entry name" value="Phospholipid-transporting ATPase"/>
    <property type="match status" value="1"/>
</dbReference>
<dbReference type="PANTHER" id="PTHR24092">
    <property type="entry name" value="PROBABLE PHOSPHOLIPID-TRANSPORTING ATPASE"/>
    <property type="match status" value="1"/>
</dbReference>
<dbReference type="SFLD" id="SFLDG00002">
    <property type="entry name" value="C1.7:_P-type_atpase_like"/>
    <property type="match status" value="1"/>
</dbReference>
<dbReference type="SUPFAM" id="SSF81665">
    <property type="entry name" value="Calcium ATPase, transmembrane domain M"/>
    <property type="match status" value="1"/>
</dbReference>
<sequence>MEQFKRMANIYFLFMTIISWLIDSPVSPMTALVPLVFVIGVAAAKQGYEDIQRHKSDNKVNRTKATLIQNGKEKQIQSQYIAPGDLVLVKRDWDVPCDLVLLQSSDPHGKCYINTANLDGESNLKTLMVPRELPAVGLEAMTSLGRIECEHAKTDLYSFNGKIELSSSEGLVLPLTAENVLLRGSRVKNTESIIGCAVYTGMNTKLQLNSRHTRNKFASSEIYLNRFLIFNLILMFGICALLYFLKNRAEVTIIPDMEYVGTTVNIHAFSQFFQDFFSFLVLFKYLVPISMYVIVEMCRVMAGQFMRWDLHLYDEATDQPCMVNATNLNEELGQINILFSDKTGTLTKNEMIFQQCSIVGRKYHYHQTQLEEEGTKNVIDYNMFNVNQRNFFQALAICHTVQVAGDIQGSSYENGISNVGTARESMNGDSKKNISNSTGKASNGTEATAFDESQAPSDFQKQIERTIKTLDYQSSSADEKALIEACANLGLVYTGGDDKQLKIRIVDPHKNSTDEIVFEKLHTLEFTSERRRMSVIVKDASGVRWIYTKGAESCIFPLCNKESQELITITDDHITDFARLGLRTLAIARRKIGDDEYGEFLKELKEASFSLDNRNELNEMCYEKMEKDLDLLGATAVEDALQDDVADTLTSLKRAGIKTWVLTGDKMETALNIAISCGHITPNALKYFITECSSKEDMLDHLDNLDYHMKFARNKDFALLIDGKSLAVALNETSNEFRDLTIKCDAVLCCRLSPLQKSKVVALIKSSPENFITAAIGDGANDVSMIQEAHVGIGVMGKEGHQAAQCADFAFGKFYMLKRLLLVHGHYNSVRLAMMILYFFYKGIFLMGVMFIFQFYTLFSTTSAFDSLPMTLYNVIYTTLPMFILSQTEKPYPQEMLLSQPELYKKISKNKPLHWTPFFAWNLSGIYHAVICFYFAWCIFSVNDVILNVGQTADLASLCALLMHVVILVEHLKLWLETKYQSYWFIFSTFFSILVYIGTMVLYGSFNINHDTDLYWTYNKVLVSIPAWLYSILTTVACLLPDFTINIAIKGLNLHQRCLKRGKDISS</sequence>
<keyword evidence="8 15" id="KW-0067">ATP-binding</keyword>
<dbReference type="Gene3D" id="3.40.50.1000">
    <property type="entry name" value="HAD superfamily/HAD-like"/>
    <property type="match status" value="1"/>
</dbReference>
<dbReference type="InterPro" id="IPR036412">
    <property type="entry name" value="HAD-like_sf"/>
</dbReference>
<keyword evidence="9 16" id="KW-0460">Magnesium</keyword>
<dbReference type="Pfam" id="PF16212">
    <property type="entry name" value="PhoLip_ATPase_C"/>
    <property type="match status" value="1"/>
</dbReference>
<feature type="binding site" evidence="15">
    <location>
        <position position="342"/>
    </location>
    <ligand>
        <name>ATP</name>
        <dbReference type="ChEBI" id="CHEBI:30616"/>
    </ligand>
</feature>
<dbReference type="InterPro" id="IPR044492">
    <property type="entry name" value="P_typ_ATPase_HD_dom"/>
</dbReference>
<evidence type="ECO:0000256" key="2">
    <source>
        <dbReference type="ARBA" id="ARBA00004308"/>
    </source>
</evidence>
<dbReference type="InterPro" id="IPR001757">
    <property type="entry name" value="P_typ_ATPase"/>
</dbReference>
<feature type="transmembrane region" description="Helical" evidence="17">
    <location>
        <begin position="836"/>
        <end position="856"/>
    </location>
</feature>
<evidence type="ECO:0000256" key="1">
    <source>
        <dbReference type="ARBA" id="ARBA00004141"/>
    </source>
</evidence>
<evidence type="ECO:0000256" key="18">
    <source>
        <dbReference type="SAM" id="MobiDB-lite"/>
    </source>
</evidence>
<feature type="binding site" evidence="16">
    <location>
        <position position="341"/>
    </location>
    <ligand>
        <name>Mg(2+)</name>
        <dbReference type="ChEBI" id="CHEBI:18420"/>
    </ligand>
</feature>
<dbReference type="FunFam" id="3.40.50.1000:FF:000034">
    <property type="entry name" value="Phospholipid-transporting ATPase"/>
    <property type="match status" value="1"/>
</dbReference>
<keyword evidence="11 17" id="KW-1133">Transmembrane helix</keyword>
<gene>
    <name evidence="21" type="primary">106081306</name>
</gene>
<feature type="transmembrane region" description="Helical" evidence="17">
    <location>
        <begin position="28"/>
        <end position="44"/>
    </location>
</feature>
<evidence type="ECO:0000256" key="7">
    <source>
        <dbReference type="ARBA" id="ARBA00022741"/>
    </source>
</evidence>
<comment type="subcellular location">
    <subcellularLocation>
        <location evidence="2">Endomembrane system</location>
    </subcellularLocation>
    <subcellularLocation>
        <location evidence="1 17">Membrane</location>
        <topology evidence="1 17">Multi-pass membrane protein</topology>
    </subcellularLocation>
</comment>
<evidence type="ECO:0000313" key="22">
    <source>
        <dbReference type="Proteomes" id="UP000095300"/>
    </source>
</evidence>
<feature type="binding site" evidence="15">
    <location>
        <position position="664"/>
    </location>
    <ligand>
        <name>ATP</name>
        <dbReference type="ChEBI" id="CHEBI:30616"/>
    </ligand>
</feature>
<dbReference type="Gene3D" id="3.40.1110.10">
    <property type="entry name" value="Calcium-transporting ATPase, cytoplasmic domain N"/>
    <property type="match status" value="1"/>
</dbReference>
<feature type="binding site" evidence="15">
    <location>
        <position position="663"/>
    </location>
    <ligand>
        <name>ATP</name>
        <dbReference type="ChEBI" id="CHEBI:30616"/>
    </ligand>
</feature>
<keyword evidence="4" id="KW-0597">Phosphoprotein</keyword>
<dbReference type="InterPro" id="IPR023298">
    <property type="entry name" value="ATPase_P-typ_TM_dom_sf"/>
</dbReference>
<dbReference type="SUPFAM" id="SSF81653">
    <property type="entry name" value="Calcium ATPase, transduction domain A"/>
    <property type="match status" value="1"/>
</dbReference>
<feature type="binding site" evidence="15">
    <location>
        <position position="479"/>
    </location>
    <ligand>
        <name>ATP</name>
        <dbReference type="ChEBI" id="CHEBI:30616"/>
    </ligand>
</feature>
<accession>A0A1I8NPP0</accession>
<dbReference type="Pfam" id="PF00122">
    <property type="entry name" value="E1-E2_ATPase"/>
    <property type="match status" value="1"/>
</dbReference>
<dbReference type="GO" id="GO:0000287">
    <property type="term" value="F:magnesium ion binding"/>
    <property type="evidence" value="ECO:0007669"/>
    <property type="project" value="UniProtKB-UniRule"/>
</dbReference>
<dbReference type="GO" id="GO:0016887">
    <property type="term" value="F:ATP hydrolysis activity"/>
    <property type="evidence" value="ECO:0007669"/>
    <property type="project" value="InterPro"/>
</dbReference>
<keyword evidence="10 17" id="KW-1278">Translocase</keyword>
<feature type="compositionally biased region" description="Polar residues" evidence="18">
    <location>
        <begin position="433"/>
        <end position="446"/>
    </location>
</feature>
<evidence type="ECO:0000256" key="3">
    <source>
        <dbReference type="ARBA" id="ARBA00008109"/>
    </source>
</evidence>
<proteinExistence type="inferred from homology"/>
<comment type="cofactor">
    <cofactor evidence="16">
        <name>Mg(2+)</name>
        <dbReference type="ChEBI" id="CHEBI:18420"/>
    </cofactor>
</comment>
<dbReference type="SFLD" id="SFLDS00003">
    <property type="entry name" value="Haloacid_Dehalogenase"/>
    <property type="match status" value="1"/>
</dbReference>
<comment type="catalytic activity">
    <reaction evidence="13 17">
        <text>ATP + H2O + phospholipidSide 1 = ADP + phosphate + phospholipidSide 2.</text>
        <dbReference type="EC" id="7.6.2.1"/>
    </reaction>
</comment>
<reference evidence="21" key="1">
    <citation type="submission" date="2020-05" db="UniProtKB">
        <authorList>
            <consortium name="EnsemblMetazoa"/>
        </authorList>
    </citation>
    <scope>IDENTIFICATION</scope>
    <source>
        <strain evidence="21">USDA</strain>
    </source>
</reference>
<evidence type="ECO:0000256" key="17">
    <source>
        <dbReference type="RuleBase" id="RU362033"/>
    </source>
</evidence>
<feature type="domain" description="P-type ATPase C-terminal" evidence="20">
    <location>
        <begin position="804"/>
        <end position="1048"/>
    </location>
</feature>
<dbReference type="PANTHER" id="PTHR24092:SF175">
    <property type="entry name" value="PHOSPHOLIPID-TRANSPORTING ATPASE"/>
    <property type="match status" value="1"/>
</dbReference>
<dbReference type="Gene3D" id="2.70.150.10">
    <property type="entry name" value="Calcium-transporting ATPase, cytoplasmic transduction domain A"/>
    <property type="match status" value="1"/>
</dbReference>
<feature type="binding site" evidence="15">
    <location>
        <position position="583"/>
    </location>
    <ligand>
        <name>ATP</name>
        <dbReference type="ChEBI" id="CHEBI:30616"/>
    </ligand>
</feature>
<feature type="transmembrane region" description="Helical" evidence="17">
    <location>
        <begin position="983"/>
        <end position="1008"/>
    </location>
</feature>
<keyword evidence="5 17" id="KW-0812">Transmembrane</keyword>
<evidence type="ECO:0000256" key="6">
    <source>
        <dbReference type="ARBA" id="ARBA00022723"/>
    </source>
</evidence>
<dbReference type="VEuPathDB" id="VectorBase:SCAU000947"/>
<evidence type="ECO:0000256" key="9">
    <source>
        <dbReference type="ARBA" id="ARBA00022842"/>
    </source>
</evidence>
<evidence type="ECO:0000256" key="14">
    <source>
        <dbReference type="PIRSR" id="PIRSR606539-1"/>
    </source>
</evidence>
<dbReference type="InterPro" id="IPR008250">
    <property type="entry name" value="ATPase_P-typ_transduc_dom_A_sf"/>
</dbReference>
<evidence type="ECO:0000256" key="10">
    <source>
        <dbReference type="ARBA" id="ARBA00022967"/>
    </source>
</evidence>
<feature type="domain" description="P-type ATPase A" evidence="19">
    <location>
        <begin position="61"/>
        <end position="207"/>
    </location>
</feature>
<dbReference type="STRING" id="35570.A0A1I8NPP0"/>
<keyword evidence="6 16" id="KW-0479">Metal-binding</keyword>
<dbReference type="AlphaFoldDB" id="A0A1I8NPP0"/>
<dbReference type="GO" id="GO:0005886">
    <property type="term" value="C:plasma membrane"/>
    <property type="evidence" value="ECO:0007669"/>
    <property type="project" value="TreeGrafter"/>
</dbReference>
<feature type="binding site" evidence="15">
    <location>
        <position position="526"/>
    </location>
    <ligand>
        <name>ATP</name>
        <dbReference type="ChEBI" id="CHEBI:30616"/>
    </ligand>
</feature>
<dbReference type="PRINTS" id="PR00119">
    <property type="entry name" value="CATATPASE"/>
</dbReference>
<dbReference type="SFLD" id="SFLDF00027">
    <property type="entry name" value="p-type_atpase"/>
    <property type="match status" value="1"/>
</dbReference>
<feature type="binding site" evidence="15">
    <location>
        <position position="549"/>
    </location>
    <ligand>
        <name>ATP</name>
        <dbReference type="ChEBI" id="CHEBI:30616"/>
    </ligand>
</feature>
<dbReference type="Proteomes" id="UP000095300">
    <property type="component" value="Unassembled WGS sequence"/>
</dbReference>
<evidence type="ECO:0000259" key="19">
    <source>
        <dbReference type="Pfam" id="PF00122"/>
    </source>
</evidence>
<dbReference type="InterPro" id="IPR018303">
    <property type="entry name" value="ATPase_P-typ_P_site"/>
</dbReference>
<feature type="transmembrane region" description="Helical" evidence="17">
    <location>
        <begin position="955"/>
        <end position="976"/>
    </location>
</feature>
<dbReference type="GO" id="GO:0140326">
    <property type="term" value="F:ATPase-coupled intramembrane lipid transporter activity"/>
    <property type="evidence" value="ECO:0007669"/>
    <property type="project" value="UniProtKB-EC"/>
</dbReference>
<dbReference type="Pfam" id="PF13246">
    <property type="entry name" value="Cation_ATPase"/>
    <property type="match status" value="1"/>
</dbReference>
<dbReference type="GO" id="GO:0005783">
    <property type="term" value="C:endoplasmic reticulum"/>
    <property type="evidence" value="ECO:0007669"/>
    <property type="project" value="TreeGrafter"/>
</dbReference>
<dbReference type="InterPro" id="IPR006539">
    <property type="entry name" value="P-type_ATPase_IV"/>
</dbReference>
<dbReference type="InterPro" id="IPR023299">
    <property type="entry name" value="ATPase_P-typ_cyto_dom_N"/>
</dbReference>
<feature type="binding site" evidence="15">
    <location>
        <position position="781"/>
    </location>
    <ligand>
        <name>ATP</name>
        <dbReference type="ChEBI" id="CHEBI:30616"/>
    </ligand>
</feature>
<protein>
    <recommendedName>
        <fullName evidence="17">Phospholipid-transporting ATPase</fullName>
        <ecNumber evidence="17">7.6.2.1</ecNumber>
    </recommendedName>
</protein>
<organism evidence="21 22">
    <name type="scientific">Stomoxys calcitrans</name>
    <name type="common">Stable fly</name>
    <name type="synonym">Conops calcitrans</name>
    <dbReference type="NCBI Taxonomy" id="35570"/>
    <lineage>
        <taxon>Eukaryota</taxon>
        <taxon>Metazoa</taxon>
        <taxon>Ecdysozoa</taxon>
        <taxon>Arthropoda</taxon>
        <taxon>Hexapoda</taxon>
        <taxon>Insecta</taxon>
        <taxon>Pterygota</taxon>
        <taxon>Neoptera</taxon>
        <taxon>Endopterygota</taxon>
        <taxon>Diptera</taxon>
        <taxon>Brachycera</taxon>
        <taxon>Muscomorpha</taxon>
        <taxon>Muscoidea</taxon>
        <taxon>Muscidae</taxon>
        <taxon>Stomoxys</taxon>
    </lineage>
</organism>
<evidence type="ECO:0000256" key="13">
    <source>
        <dbReference type="ARBA" id="ARBA00034036"/>
    </source>
</evidence>
<feature type="transmembrane region" description="Helical" evidence="17">
    <location>
        <begin position="276"/>
        <end position="295"/>
    </location>
</feature>
<evidence type="ECO:0000313" key="21">
    <source>
        <dbReference type="EnsemblMetazoa" id="SCAU000947-PA"/>
    </source>
</evidence>
<dbReference type="InterPro" id="IPR032630">
    <property type="entry name" value="P_typ_ATPase_c"/>
</dbReference>
<evidence type="ECO:0000256" key="16">
    <source>
        <dbReference type="PIRSR" id="PIRSR606539-3"/>
    </source>
</evidence>
<dbReference type="FunFam" id="2.70.150.10:FF:000104">
    <property type="entry name" value="Phospholipid-transporting ATPase"/>
    <property type="match status" value="1"/>
</dbReference>
<feature type="active site" description="4-aspartylphosphate intermediate" evidence="14">
    <location>
        <position position="341"/>
    </location>
</feature>
<evidence type="ECO:0000256" key="8">
    <source>
        <dbReference type="ARBA" id="ARBA00022840"/>
    </source>
</evidence>
<dbReference type="NCBIfam" id="TIGR01494">
    <property type="entry name" value="ATPase_P-type"/>
    <property type="match status" value="3"/>
</dbReference>
<feature type="binding site" evidence="16">
    <location>
        <position position="782"/>
    </location>
    <ligand>
        <name>Mg(2+)</name>
        <dbReference type="ChEBI" id="CHEBI:18420"/>
    </ligand>
</feature>
<feature type="transmembrane region" description="Helical" evidence="17">
    <location>
        <begin position="918"/>
        <end position="943"/>
    </location>
</feature>
<feature type="binding site" evidence="15">
    <location>
        <position position="341"/>
    </location>
    <ligand>
        <name>ATP</name>
        <dbReference type="ChEBI" id="CHEBI:30616"/>
    </ligand>
</feature>
<feature type="region of interest" description="Disordered" evidence="18">
    <location>
        <begin position="421"/>
        <end position="457"/>
    </location>
</feature>
<evidence type="ECO:0000256" key="5">
    <source>
        <dbReference type="ARBA" id="ARBA00022692"/>
    </source>
</evidence>
<dbReference type="InterPro" id="IPR059000">
    <property type="entry name" value="ATPase_P-type_domA"/>
</dbReference>
<evidence type="ECO:0000256" key="11">
    <source>
        <dbReference type="ARBA" id="ARBA00022989"/>
    </source>
</evidence>
<keyword evidence="22" id="KW-1185">Reference proteome</keyword>
<keyword evidence="12 17" id="KW-0472">Membrane</keyword>
<dbReference type="EnsemblMetazoa" id="SCAU000947-RA">
    <property type="protein sequence ID" value="SCAU000947-PA"/>
    <property type="gene ID" value="SCAU000947"/>
</dbReference>
<feature type="binding site" evidence="15">
    <location>
        <position position="757"/>
    </location>
    <ligand>
        <name>ATP</name>
        <dbReference type="ChEBI" id="CHEBI:30616"/>
    </ligand>
</feature>
<keyword evidence="7 15" id="KW-0547">Nucleotide-binding</keyword>
<feature type="binding site" evidence="15">
    <location>
        <position position="782"/>
    </location>
    <ligand>
        <name>ATP</name>
        <dbReference type="ChEBI" id="CHEBI:30616"/>
    </ligand>
</feature>
<dbReference type="EC" id="7.6.2.1" evidence="17"/>
<feature type="binding site" evidence="15">
    <location>
        <position position="665"/>
    </location>
    <ligand>
        <name>ATP</name>
        <dbReference type="ChEBI" id="CHEBI:30616"/>
    </ligand>
</feature>
<dbReference type="NCBIfam" id="TIGR01652">
    <property type="entry name" value="ATPase-Plipid"/>
    <property type="match status" value="1"/>
</dbReference>
<dbReference type="GO" id="GO:0045332">
    <property type="term" value="P:phospholipid translocation"/>
    <property type="evidence" value="ECO:0007669"/>
    <property type="project" value="TreeGrafter"/>
</dbReference>
<evidence type="ECO:0000256" key="12">
    <source>
        <dbReference type="ARBA" id="ARBA00023136"/>
    </source>
</evidence>
<feature type="binding site" evidence="15">
    <location>
        <position position="751"/>
    </location>
    <ligand>
        <name>ATP</name>
        <dbReference type="ChEBI" id="CHEBI:30616"/>
    </ligand>
</feature>
<feature type="binding site" evidence="15">
    <location>
        <position position="343"/>
    </location>
    <ligand>
        <name>ATP</name>
        <dbReference type="ChEBI" id="CHEBI:30616"/>
    </ligand>
</feature>
<feature type="transmembrane region" description="Helical" evidence="17">
    <location>
        <begin position="7"/>
        <end position="22"/>
    </location>
</feature>
<dbReference type="SUPFAM" id="SSF56784">
    <property type="entry name" value="HAD-like"/>
    <property type="match status" value="1"/>
</dbReference>
<evidence type="ECO:0000256" key="15">
    <source>
        <dbReference type="PIRSR" id="PIRSR606539-2"/>
    </source>
</evidence>
<dbReference type="GO" id="GO:0005524">
    <property type="term" value="F:ATP binding"/>
    <property type="evidence" value="ECO:0007669"/>
    <property type="project" value="UniProtKB-UniRule"/>
</dbReference>
<evidence type="ECO:0000259" key="20">
    <source>
        <dbReference type="Pfam" id="PF16212"/>
    </source>
</evidence>
<dbReference type="InterPro" id="IPR023214">
    <property type="entry name" value="HAD_sf"/>
</dbReference>